<evidence type="ECO:0000313" key="1">
    <source>
        <dbReference type="EMBL" id="KAH7925273.1"/>
    </source>
</evidence>
<reference evidence="1" key="1">
    <citation type="journal article" date="2021" name="New Phytol.">
        <title>Evolutionary innovations through gain and loss of genes in the ectomycorrhizal Boletales.</title>
        <authorList>
            <person name="Wu G."/>
            <person name="Miyauchi S."/>
            <person name="Morin E."/>
            <person name="Kuo A."/>
            <person name="Drula E."/>
            <person name="Varga T."/>
            <person name="Kohler A."/>
            <person name="Feng B."/>
            <person name="Cao Y."/>
            <person name="Lipzen A."/>
            <person name="Daum C."/>
            <person name="Hundley H."/>
            <person name="Pangilinan J."/>
            <person name="Johnson J."/>
            <person name="Barry K."/>
            <person name="LaButti K."/>
            <person name="Ng V."/>
            <person name="Ahrendt S."/>
            <person name="Min B."/>
            <person name="Choi I.G."/>
            <person name="Park H."/>
            <person name="Plett J.M."/>
            <person name="Magnuson J."/>
            <person name="Spatafora J.W."/>
            <person name="Nagy L.G."/>
            <person name="Henrissat B."/>
            <person name="Grigoriev I.V."/>
            <person name="Yang Z.L."/>
            <person name="Xu J."/>
            <person name="Martin F.M."/>
        </authorList>
    </citation>
    <scope>NUCLEOTIDE SEQUENCE</scope>
    <source>
        <strain evidence="1">KUC20120723A-06</strain>
    </source>
</reference>
<protein>
    <submittedName>
        <fullName evidence="1">Uncharacterized protein</fullName>
    </submittedName>
</protein>
<sequence length="60" mass="6715">MTAPSRFSNTSRDNSFKSSRRCHWAKLLHLQVGGAMIPWFCAMELGPSLVKVKCTCITDV</sequence>
<organism evidence="1 2">
    <name type="scientific">Leucogyrophana mollusca</name>
    <dbReference type="NCBI Taxonomy" id="85980"/>
    <lineage>
        <taxon>Eukaryota</taxon>
        <taxon>Fungi</taxon>
        <taxon>Dikarya</taxon>
        <taxon>Basidiomycota</taxon>
        <taxon>Agaricomycotina</taxon>
        <taxon>Agaricomycetes</taxon>
        <taxon>Agaricomycetidae</taxon>
        <taxon>Boletales</taxon>
        <taxon>Boletales incertae sedis</taxon>
        <taxon>Leucogyrophana</taxon>
    </lineage>
</organism>
<evidence type="ECO:0000313" key="2">
    <source>
        <dbReference type="Proteomes" id="UP000790709"/>
    </source>
</evidence>
<keyword evidence="2" id="KW-1185">Reference proteome</keyword>
<comment type="caution">
    <text evidence="1">The sequence shown here is derived from an EMBL/GenBank/DDBJ whole genome shotgun (WGS) entry which is preliminary data.</text>
</comment>
<dbReference type="EMBL" id="MU266405">
    <property type="protein sequence ID" value="KAH7925273.1"/>
    <property type="molecule type" value="Genomic_DNA"/>
</dbReference>
<proteinExistence type="predicted"/>
<name>A0ACB8BKB6_9AGAM</name>
<gene>
    <name evidence="1" type="ORF">BV22DRAFT_1034166</name>
</gene>
<accession>A0ACB8BKB6</accession>
<dbReference type="Proteomes" id="UP000790709">
    <property type="component" value="Unassembled WGS sequence"/>
</dbReference>